<dbReference type="Pfam" id="PF00583">
    <property type="entry name" value="Acetyltransf_1"/>
    <property type="match status" value="1"/>
</dbReference>
<dbReference type="CDD" id="cd04301">
    <property type="entry name" value="NAT_SF"/>
    <property type="match status" value="1"/>
</dbReference>
<dbReference type="PANTHER" id="PTHR43617:SF9">
    <property type="entry name" value="GNAT FAMILY ACETYLTRANSFERASE"/>
    <property type="match status" value="1"/>
</dbReference>
<dbReference type="EMBL" id="CDHK01000001">
    <property type="protein sequence ID" value="CEJ55068.1"/>
    <property type="molecule type" value="Genomic_DNA"/>
</dbReference>
<dbReference type="STRING" id="104259.A0A0F7TJ71"/>
<sequence length="193" mass="21324">MADTNLHFRTATQDDILDLKQLIESAFRAEDCREGWVGNSQLAAQFSIEAKNIASIIDNPESLFLMAGDTSGTLLGTIGVSKRGPDSARLFMLAVDPDCHRGGLGKRILTYAEGYCQREWGSKVLGLDALSNRENLISWYMRRGFRKTGETTPFPREEFKDLDLPDDLHFVEFQKASTSASDDSLVTQPASGA</sequence>
<dbReference type="GO" id="GO:0016747">
    <property type="term" value="F:acyltransferase activity, transferring groups other than amino-acyl groups"/>
    <property type="evidence" value="ECO:0007669"/>
    <property type="project" value="InterPro"/>
</dbReference>
<proteinExistence type="predicted"/>
<dbReference type="Proteomes" id="UP000042958">
    <property type="component" value="Unassembled WGS sequence"/>
</dbReference>
<name>A0A0F7TJ71_PENBI</name>
<feature type="domain" description="N-acetyltransferase" evidence="1">
    <location>
        <begin position="6"/>
        <end position="163"/>
    </location>
</feature>
<accession>A0A0F7TJ71</accession>
<dbReference type="PANTHER" id="PTHR43617">
    <property type="entry name" value="L-AMINO ACID N-ACETYLTRANSFERASE"/>
    <property type="match status" value="1"/>
</dbReference>
<evidence type="ECO:0000313" key="2">
    <source>
        <dbReference type="EMBL" id="CEJ55068.1"/>
    </source>
</evidence>
<keyword evidence="3" id="KW-1185">Reference proteome</keyword>
<dbReference type="InterPro" id="IPR000182">
    <property type="entry name" value="GNAT_dom"/>
</dbReference>
<dbReference type="SUPFAM" id="SSF55729">
    <property type="entry name" value="Acyl-CoA N-acyltransferases (Nat)"/>
    <property type="match status" value="1"/>
</dbReference>
<evidence type="ECO:0000259" key="1">
    <source>
        <dbReference type="PROSITE" id="PS51186"/>
    </source>
</evidence>
<reference evidence="3" key="1">
    <citation type="journal article" date="2015" name="Genome Announc.">
        <title>Draft genome sequence of the fungus Penicillium brasilianum MG11.</title>
        <authorList>
            <person name="Horn F."/>
            <person name="Linde J."/>
            <person name="Mattern D.J."/>
            <person name="Walther G."/>
            <person name="Guthke R."/>
            <person name="Brakhage A.A."/>
            <person name="Valiante V."/>
        </authorList>
    </citation>
    <scope>NUCLEOTIDE SEQUENCE [LARGE SCALE GENOMIC DNA]</scope>
    <source>
        <strain evidence="3">MG11</strain>
    </source>
</reference>
<dbReference type="Gene3D" id="3.40.630.30">
    <property type="match status" value="1"/>
</dbReference>
<dbReference type="OrthoDB" id="5689at2759"/>
<evidence type="ECO:0000313" key="3">
    <source>
        <dbReference type="Proteomes" id="UP000042958"/>
    </source>
</evidence>
<gene>
    <name evidence="2" type="ORF">PMG11_01345</name>
</gene>
<organism evidence="2 3">
    <name type="scientific">Penicillium brasilianum</name>
    <dbReference type="NCBI Taxonomy" id="104259"/>
    <lineage>
        <taxon>Eukaryota</taxon>
        <taxon>Fungi</taxon>
        <taxon>Dikarya</taxon>
        <taxon>Ascomycota</taxon>
        <taxon>Pezizomycotina</taxon>
        <taxon>Eurotiomycetes</taxon>
        <taxon>Eurotiomycetidae</taxon>
        <taxon>Eurotiales</taxon>
        <taxon>Aspergillaceae</taxon>
        <taxon>Penicillium</taxon>
    </lineage>
</organism>
<dbReference type="InterPro" id="IPR016181">
    <property type="entry name" value="Acyl_CoA_acyltransferase"/>
</dbReference>
<protein>
    <recommendedName>
        <fullName evidence="1">N-acetyltransferase domain-containing protein</fullName>
    </recommendedName>
</protein>
<dbReference type="PROSITE" id="PS51186">
    <property type="entry name" value="GNAT"/>
    <property type="match status" value="1"/>
</dbReference>
<dbReference type="InterPro" id="IPR050276">
    <property type="entry name" value="MshD_Acetyltransferase"/>
</dbReference>
<dbReference type="AlphaFoldDB" id="A0A0F7TJ71"/>